<proteinExistence type="predicted"/>
<evidence type="ECO:0000313" key="2">
    <source>
        <dbReference type="Proteomes" id="UP000665181"/>
    </source>
</evidence>
<dbReference type="Proteomes" id="UP000665181">
    <property type="component" value="Unassembled WGS sequence"/>
</dbReference>
<gene>
    <name evidence="1" type="ORF">J5227_15595</name>
</gene>
<protein>
    <submittedName>
        <fullName evidence="1">Uncharacterized protein</fullName>
    </submittedName>
</protein>
<organism evidence="1 2">
    <name type="scientific">Bacillus subtilis</name>
    <dbReference type="NCBI Taxonomy" id="1423"/>
    <lineage>
        <taxon>Bacteria</taxon>
        <taxon>Bacillati</taxon>
        <taxon>Bacillota</taxon>
        <taxon>Bacilli</taxon>
        <taxon>Bacillales</taxon>
        <taxon>Bacillaceae</taxon>
        <taxon>Bacillus</taxon>
    </lineage>
</organism>
<accession>A0A8I1WGX2</accession>
<dbReference type="RefSeq" id="WP_164914266.1">
    <property type="nucleotide sequence ID" value="NZ_CAJNPT010000006.1"/>
</dbReference>
<sequence length="56" mass="6931">MPYEEYEELKKKTIKVIQRKNYSIRIIDQKFEDDNLDQFYKEVARLLFERALKSSE</sequence>
<name>A0A8I1WGX2_BACIU</name>
<dbReference type="EMBL" id="JAGFPW010000014">
    <property type="protein sequence ID" value="MBO3795693.1"/>
    <property type="molecule type" value="Genomic_DNA"/>
</dbReference>
<evidence type="ECO:0000313" key="1">
    <source>
        <dbReference type="EMBL" id="MBO3795693.1"/>
    </source>
</evidence>
<comment type="caution">
    <text evidence="1">The sequence shown here is derived from an EMBL/GenBank/DDBJ whole genome shotgun (WGS) entry which is preliminary data.</text>
</comment>
<dbReference type="AlphaFoldDB" id="A0A8I1WGX2"/>
<reference evidence="1" key="1">
    <citation type="submission" date="2021-03" db="EMBL/GenBank/DDBJ databases">
        <title>Isolation of Bacillus subtilis from fermented food sample.</title>
        <authorList>
            <person name="Lakshmanan V."/>
            <person name="Athira K."/>
            <person name="Rajagopal K."/>
        </authorList>
    </citation>
    <scope>NUCLEOTIDE SEQUENCE</scope>
    <source>
        <strain evidence="1">S1</strain>
    </source>
</reference>